<protein>
    <submittedName>
        <fullName evidence="2">Uncharacterized protein</fullName>
    </submittedName>
</protein>
<evidence type="ECO:0000313" key="2">
    <source>
        <dbReference type="EMBL" id="KAK3608377.1"/>
    </source>
</evidence>
<sequence>MTLLQCPQQFPCDSNQNRLAVVSTPKKPSEKALHKERDTLTQQQDSSSYGENPKMLAKD</sequence>
<reference evidence="2" key="1">
    <citation type="journal article" date="2021" name="Genome Biol. Evol.">
        <title>A High-Quality Reference Genome for a Parasitic Bivalve with Doubly Uniparental Inheritance (Bivalvia: Unionida).</title>
        <authorList>
            <person name="Smith C.H."/>
        </authorList>
    </citation>
    <scope>NUCLEOTIDE SEQUENCE</scope>
    <source>
        <strain evidence="2">CHS0354</strain>
    </source>
</reference>
<evidence type="ECO:0000313" key="3">
    <source>
        <dbReference type="Proteomes" id="UP001195483"/>
    </source>
</evidence>
<comment type="caution">
    <text evidence="2">The sequence shown here is derived from an EMBL/GenBank/DDBJ whole genome shotgun (WGS) entry which is preliminary data.</text>
</comment>
<gene>
    <name evidence="2" type="ORF">CHS0354_030842</name>
</gene>
<evidence type="ECO:0000256" key="1">
    <source>
        <dbReference type="SAM" id="MobiDB-lite"/>
    </source>
</evidence>
<feature type="compositionally biased region" description="Basic and acidic residues" evidence="1">
    <location>
        <begin position="27"/>
        <end position="39"/>
    </location>
</feature>
<dbReference type="AlphaFoldDB" id="A0AAE0TDG4"/>
<keyword evidence="3" id="KW-1185">Reference proteome</keyword>
<feature type="non-terminal residue" evidence="2">
    <location>
        <position position="1"/>
    </location>
</feature>
<feature type="compositionally biased region" description="Polar residues" evidence="1">
    <location>
        <begin position="40"/>
        <end position="50"/>
    </location>
</feature>
<reference evidence="2" key="3">
    <citation type="submission" date="2023-05" db="EMBL/GenBank/DDBJ databases">
        <authorList>
            <person name="Smith C.H."/>
        </authorList>
    </citation>
    <scope>NUCLEOTIDE SEQUENCE</scope>
    <source>
        <strain evidence="2">CHS0354</strain>
        <tissue evidence="2">Mantle</tissue>
    </source>
</reference>
<feature type="region of interest" description="Disordered" evidence="1">
    <location>
        <begin position="21"/>
        <end position="59"/>
    </location>
</feature>
<name>A0AAE0TDG4_9BIVA</name>
<accession>A0AAE0TDG4</accession>
<organism evidence="2 3">
    <name type="scientific">Potamilus streckersoni</name>
    <dbReference type="NCBI Taxonomy" id="2493646"/>
    <lineage>
        <taxon>Eukaryota</taxon>
        <taxon>Metazoa</taxon>
        <taxon>Spiralia</taxon>
        <taxon>Lophotrochozoa</taxon>
        <taxon>Mollusca</taxon>
        <taxon>Bivalvia</taxon>
        <taxon>Autobranchia</taxon>
        <taxon>Heteroconchia</taxon>
        <taxon>Palaeoheterodonta</taxon>
        <taxon>Unionida</taxon>
        <taxon>Unionoidea</taxon>
        <taxon>Unionidae</taxon>
        <taxon>Ambleminae</taxon>
        <taxon>Lampsilini</taxon>
        <taxon>Potamilus</taxon>
    </lineage>
</organism>
<proteinExistence type="predicted"/>
<dbReference type="Proteomes" id="UP001195483">
    <property type="component" value="Unassembled WGS sequence"/>
</dbReference>
<dbReference type="EMBL" id="JAEAOA010001832">
    <property type="protein sequence ID" value="KAK3608377.1"/>
    <property type="molecule type" value="Genomic_DNA"/>
</dbReference>
<reference evidence="2" key="2">
    <citation type="journal article" date="2021" name="Genome Biol. Evol.">
        <title>Developing a high-quality reference genome for a parasitic bivalve with doubly uniparental inheritance (Bivalvia: Unionida).</title>
        <authorList>
            <person name="Smith C.H."/>
        </authorList>
    </citation>
    <scope>NUCLEOTIDE SEQUENCE</scope>
    <source>
        <strain evidence="2">CHS0354</strain>
        <tissue evidence="2">Mantle</tissue>
    </source>
</reference>